<accession>A0AAV9U9F0</accession>
<protein>
    <submittedName>
        <fullName evidence="2">Uncharacterized protein</fullName>
    </submittedName>
</protein>
<dbReference type="Proteomes" id="UP001375240">
    <property type="component" value="Unassembled WGS sequence"/>
</dbReference>
<dbReference type="EMBL" id="JAVHNQ010000011">
    <property type="protein sequence ID" value="KAK6336261.1"/>
    <property type="molecule type" value="Genomic_DNA"/>
</dbReference>
<evidence type="ECO:0000313" key="2">
    <source>
        <dbReference type="EMBL" id="KAK6336261.1"/>
    </source>
</evidence>
<feature type="coiled-coil region" evidence="1">
    <location>
        <begin position="68"/>
        <end position="95"/>
    </location>
</feature>
<reference evidence="2 3" key="1">
    <citation type="submission" date="2019-10" db="EMBL/GenBank/DDBJ databases">
        <authorList>
            <person name="Palmer J.M."/>
        </authorList>
    </citation>
    <scope>NUCLEOTIDE SEQUENCE [LARGE SCALE GENOMIC DNA]</scope>
    <source>
        <strain evidence="2 3">TWF696</strain>
    </source>
</reference>
<keyword evidence="3" id="KW-1185">Reference proteome</keyword>
<sequence length="124" mass="14187">MVATTTEAKIFTGSVSLLRHRPGAMRERAVQQRRAFTTAADDSNPFSGVGVIPLLGQPVDDLTYWCIYQQLVKTEEEIERQKKERECNAAEETERLKQIDEDAYRDMAETSLCEKEIRMTESPM</sequence>
<organism evidence="2 3">
    <name type="scientific">Orbilia brochopaga</name>
    <dbReference type="NCBI Taxonomy" id="3140254"/>
    <lineage>
        <taxon>Eukaryota</taxon>
        <taxon>Fungi</taxon>
        <taxon>Dikarya</taxon>
        <taxon>Ascomycota</taxon>
        <taxon>Pezizomycotina</taxon>
        <taxon>Orbiliomycetes</taxon>
        <taxon>Orbiliales</taxon>
        <taxon>Orbiliaceae</taxon>
        <taxon>Orbilia</taxon>
    </lineage>
</organism>
<proteinExistence type="predicted"/>
<dbReference type="AlphaFoldDB" id="A0AAV9U9F0"/>
<comment type="caution">
    <text evidence="2">The sequence shown here is derived from an EMBL/GenBank/DDBJ whole genome shotgun (WGS) entry which is preliminary data.</text>
</comment>
<gene>
    <name evidence="2" type="ORF">TWF696_001822</name>
</gene>
<keyword evidence="1" id="KW-0175">Coiled coil</keyword>
<evidence type="ECO:0000256" key="1">
    <source>
        <dbReference type="SAM" id="Coils"/>
    </source>
</evidence>
<evidence type="ECO:0000313" key="3">
    <source>
        <dbReference type="Proteomes" id="UP001375240"/>
    </source>
</evidence>
<name>A0AAV9U9F0_9PEZI</name>